<name>A0A366QMT5_9HYPO</name>
<evidence type="ECO:0000313" key="2">
    <source>
        <dbReference type="Proteomes" id="UP000253153"/>
    </source>
</evidence>
<comment type="caution">
    <text evidence="1">The sequence shown here is derived from an EMBL/GenBank/DDBJ whole genome shotgun (WGS) entry which is preliminary data.</text>
</comment>
<sequence length="237" mass="26148">MSIRLTVASALEDFPFDPAVGFLGQNAGEQPCYHCIMTLQRDVCICCVVEEGLATRCIMCGDGNQKCCAIPQELLGAAQKLWNSYTAHVLLDDWSGLQRWRIVNCFEECTSAFKKTYEVILNPYRNTAMDVIGAQQLESLSKNMLVMMRQLAGEDLTIAEVNARGVANAPPYTANCPEAHTLRECLQRIDTCPDTAVPGEKSNRRTFGKKLKPELVALLSDASANDAPAPRISERML</sequence>
<dbReference type="AlphaFoldDB" id="A0A366QMT5"/>
<dbReference type="GeneID" id="42000585"/>
<dbReference type="RefSeq" id="XP_031010645.1">
    <property type="nucleotide sequence ID" value="XM_031165289.1"/>
</dbReference>
<dbReference type="Proteomes" id="UP000253153">
    <property type="component" value="Unassembled WGS sequence"/>
</dbReference>
<gene>
    <name evidence="1" type="ORF">FIESC28_11162</name>
</gene>
<keyword evidence="2" id="KW-1185">Reference proteome</keyword>
<evidence type="ECO:0000313" key="1">
    <source>
        <dbReference type="EMBL" id="RBR06147.1"/>
    </source>
</evidence>
<accession>A0A366QMT5</accession>
<dbReference type="EMBL" id="QKXC01000361">
    <property type="protein sequence ID" value="RBR06147.1"/>
    <property type="molecule type" value="Genomic_DNA"/>
</dbReference>
<protein>
    <submittedName>
        <fullName evidence="1">Uncharacterized protein</fullName>
    </submittedName>
</protein>
<dbReference type="OrthoDB" id="4850838at2759"/>
<organism evidence="1 2">
    <name type="scientific">Fusarium coffeatum</name>
    <dbReference type="NCBI Taxonomy" id="231269"/>
    <lineage>
        <taxon>Eukaryota</taxon>
        <taxon>Fungi</taxon>
        <taxon>Dikarya</taxon>
        <taxon>Ascomycota</taxon>
        <taxon>Pezizomycotina</taxon>
        <taxon>Sordariomycetes</taxon>
        <taxon>Hypocreomycetidae</taxon>
        <taxon>Hypocreales</taxon>
        <taxon>Nectriaceae</taxon>
        <taxon>Fusarium</taxon>
        <taxon>Fusarium incarnatum-equiseti species complex</taxon>
    </lineage>
</organism>
<reference evidence="1 2" key="1">
    <citation type="submission" date="2018-06" db="EMBL/GenBank/DDBJ databases">
        <title>Fusarium incarnatum-equiseti species complex species 28.</title>
        <authorList>
            <person name="Gardiner D.M."/>
        </authorList>
    </citation>
    <scope>NUCLEOTIDE SEQUENCE [LARGE SCALE GENOMIC DNA]</scope>
    <source>
        <strain evidence="1 2">FIESC_28</strain>
    </source>
</reference>
<proteinExistence type="predicted"/>